<evidence type="ECO:0000256" key="1">
    <source>
        <dbReference type="SAM" id="MobiDB-lite"/>
    </source>
</evidence>
<proteinExistence type="predicted"/>
<feature type="region of interest" description="Disordered" evidence="1">
    <location>
        <begin position="1"/>
        <end position="48"/>
    </location>
</feature>
<dbReference type="AlphaFoldDB" id="H6C1B2"/>
<dbReference type="HOGENOM" id="CLU_1510615_0_0_1"/>
<sequence length="178" mass="20157">MPKLDAVMPSGLKSKSRKTDFKKTPRSESEAASALRHSRPRVRANSSKLDETAGSLIRSTMFFHVGLFRLESAKAARKDEEWEQMLRSKRVGKDCSRSFNVDVDGGLTLMMSIASWYTRPTRRVLVDLNLSRASRTSSRFFLGNSFKKRMVLAFRRTEWISSWSAEAMGLIAASWISA</sequence>
<accession>H6C1B2</accession>
<dbReference type="Proteomes" id="UP000007304">
    <property type="component" value="Unassembled WGS sequence"/>
</dbReference>
<dbReference type="RefSeq" id="XP_009157856.1">
    <property type="nucleotide sequence ID" value="XM_009159608.1"/>
</dbReference>
<dbReference type="EMBL" id="JH226133">
    <property type="protein sequence ID" value="EHY57395.1"/>
    <property type="molecule type" value="Genomic_DNA"/>
</dbReference>
<keyword evidence="3" id="KW-1185">Reference proteome</keyword>
<organism evidence="2 3">
    <name type="scientific">Exophiala dermatitidis (strain ATCC 34100 / CBS 525.76 / NIH/UT8656)</name>
    <name type="common">Black yeast</name>
    <name type="synonym">Wangiella dermatitidis</name>
    <dbReference type="NCBI Taxonomy" id="858893"/>
    <lineage>
        <taxon>Eukaryota</taxon>
        <taxon>Fungi</taxon>
        <taxon>Dikarya</taxon>
        <taxon>Ascomycota</taxon>
        <taxon>Pezizomycotina</taxon>
        <taxon>Eurotiomycetes</taxon>
        <taxon>Chaetothyriomycetidae</taxon>
        <taxon>Chaetothyriales</taxon>
        <taxon>Herpotrichiellaceae</taxon>
        <taxon>Exophiala</taxon>
    </lineage>
</organism>
<reference evidence="2" key="1">
    <citation type="submission" date="2011-07" db="EMBL/GenBank/DDBJ databases">
        <title>The Genome Sequence of Exophiala (Wangiella) dermatitidis NIH/UT8656.</title>
        <authorList>
            <consortium name="The Broad Institute Genome Sequencing Platform"/>
            <person name="Cuomo C."/>
            <person name="Wang Z."/>
            <person name="Hunicke-Smith S."/>
            <person name="Szanislo P.J."/>
            <person name="Earl A."/>
            <person name="Young S.K."/>
            <person name="Zeng Q."/>
            <person name="Gargeya S."/>
            <person name="Fitzgerald M."/>
            <person name="Haas B."/>
            <person name="Abouelleil A."/>
            <person name="Alvarado L."/>
            <person name="Arachchi H.M."/>
            <person name="Berlin A."/>
            <person name="Brown A."/>
            <person name="Chapman S.B."/>
            <person name="Chen Z."/>
            <person name="Dunbar C."/>
            <person name="Freedman E."/>
            <person name="Gearin G."/>
            <person name="Gellesch M."/>
            <person name="Goldberg J."/>
            <person name="Griggs A."/>
            <person name="Gujja S."/>
            <person name="Heiman D."/>
            <person name="Howarth C."/>
            <person name="Larson L."/>
            <person name="Lui A."/>
            <person name="MacDonald P.J.P."/>
            <person name="Montmayeur A."/>
            <person name="Murphy C."/>
            <person name="Neiman D."/>
            <person name="Pearson M."/>
            <person name="Priest M."/>
            <person name="Roberts A."/>
            <person name="Saif S."/>
            <person name="Shea T."/>
            <person name="Shenoy N."/>
            <person name="Sisk P."/>
            <person name="Stolte C."/>
            <person name="Sykes S."/>
            <person name="Wortman J."/>
            <person name="Nusbaum C."/>
            <person name="Birren B."/>
        </authorList>
    </citation>
    <scope>NUCLEOTIDE SEQUENCE</scope>
    <source>
        <strain evidence="2">NIH/UT8656</strain>
    </source>
</reference>
<feature type="compositionally biased region" description="Basic and acidic residues" evidence="1">
    <location>
        <begin position="17"/>
        <end position="29"/>
    </location>
</feature>
<name>H6C1B2_EXODN</name>
<dbReference type="InParanoid" id="H6C1B2"/>
<dbReference type="GeneID" id="20310073"/>
<evidence type="ECO:0000313" key="3">
    <source>
        <dbReference type="Proteomes" id="UP000007304"/>
    </source>
</evidence>
<gene>
    <name evidence="2" type="ORF">HMPREF1120_05434</name>
</gene>
<protein>
    <submittedName>
        <fullName evidence="2">Uncharacterized protein</fullName>
    </submittedName>
</protein>
<dbReference type="VEuPathDB" id="FungiDB:HMPREF1120_05434"/>
<evidence type="ECO:0000313" key="2">
    <source>
        <dbReference type="EMBL" id="EHY57395.1"/>
    </source>
</evidence>